<dbReference type="InterPro" id="IPR001242">
    <property type="entry name" value="Condensation_dom"/>
</dbReference>
<dbReference type="InterPro" id="IPR023213">
    <property type="entry name" value="CAT-like_dom_sf"/>
</dbReference>
<name>T2HFW1_9NOCA</name>
<accession>T2HFW1</accession>
<dbReference type="GO" id="GO:0008610">
    <property type="term" value="P:lipid biosynthetic process"/>
    <property type="evidence" value="ECO:0007669"/>
    <property type="project" value="UniProtKB-ARBA"/>
</dbReference>
<reference evidence="2" key="1">
    <citation type="submission" date="2013-08" db="EMBL/GenBank/DDBJ databases">
        <title>Analysis of Genes for Succinoyl Trehalose Lipid Production and Increasing Production in Rhodococcus sp. SD-74.</title>
        <authorList>
            <person name="Inaba T."/>
            <person name="Tokumoto Y."/>
            <person name="Miyazaki Y."/>
            <person name="Inoue N."/>
            <person name="Maseda H."/>
            <person name="Nakajima T."/>
            <person name="Uchiyama H."/>
            <person name="Nomura N."/>
        </authorList>
    </citation>
    <scope>NUCLEOTIDE SEQUENCE</scope>
    <source>
        <strain evidence="2">SD-74</strain>
    </source>
</reference>
<dbReference type="GO" id="GO:0003824">
    <property type="term" value="F:catalytic activity"/>
    <property type="evidence" value="ECO:0007669"/>
    <property type="project" value="InterPro"/>
</dbReference>
<protein>
    <submittedName>
        <fullName evidence="2">Trehalose lipid synthase A</fullName>
    </submittedName>
</protein>
<dbReference type="Pfam" id="PF00668">
    <property type="entry name" value="Condensation"/>
    <property type="match status" value="1"/>
</dbReference>
<dbReference type="Gene3D" id="3.30.559.30">
    <property type="entry name" value="Nonribosomal peptide synthetase, condensation domain"/>
    <property type="match status" value="1"/>
</dbReference>
<sequence length="497" mass="53550">MDLNLITHWEPRPGRVVEWKVSDADARSAAQAPIAPAPPTTMQERHLRRARLAANNNEAQSPWIGIAFDFPGKLDADAMARALRRYVERHDTLHSWFSFADPAGDPTDKSNAIRRHVVAPEHFELTVVDGPELTTPVQVREHVGARFANETSALGWPAYVFGAIEHTVSPGDADSGIPEQAEGFTLFHAIDHAHTDMQSMILMFAEIRISYQAEIDGTTPELPDPGSYVEYSARERERAASLTLESPEVQGWLGYLARTGGSFPGFPLDLGVSDGPAPAIGSRFDLADADECEQFGAVCKANGSNFIGGVFAALAITEHELAGRDRYLALSPLTTRGETNFWSQGWFINLVPVAVELDGARTFTDIAAAAQQAYRDGKTLGDVSVQQVIETVLAQAPAIAAAAPTALTPPPILSYIDGRRLPQTESYVSTKATGLVGGKDTQIASIWVNRVLEGTWMAISHPDTDTAHASVAAYAGRVSEIMKAVAHEGDYQIGSAG</sequence>
<gene>
    <name evidence="2" type="primary">tlsA</name>
</gene>
<proteinExistence type="predicted"/>
<feature type="domain" description="Condensation" evidence="1">
    <location>
        <begin position="181"/>
        <end position="388"/>
    </location>
</feature>
<dbReference type="SUPFAM" id="SSF52777">
    <property type="entry name" value="CoA-dependent acyltransferases"/>
    <property type="match status" value="2"/>
</dbReference>
<evidence type="ECO:0000259" key="1">
    <source>
        <dbReference type="Pfam" id="PF00668"/>
    </source>
</evidence>
<dbReference type="EMBL" id="AB847084">
    <property type="protein sequence ID" value="BAN78934.1"/>
    <property type="molecule type" value="Genomic_DNA"/>
</dbReference>
<organism evidence="2">
    <name type="scientific">Rhodococcus sp. SD-74</name>
    <dbReference type="NCBI Taxonomy" id="1388998"/>
    <lineage>
        <taxon>Bacteria</taxon>
        <taxon>Bacillati</taxon>
        <taxon>Actinomycetota</taxon>
        <taxon>Actinomycetes</taxon>
        <taxon>Mycobacteriales</taxon>
        <taxon>Nocardiaceae</taxon>
        <taxon>Rhodococcus</taxon>
    </lineage>
</organism>
<evidence type="ECO:0000313" key="2">
    <source>
        <dbReference type="EMBL" id="BAN78934.1"/>
    </source>
</evidence>
<dbReference type="Gene3D" id="3.30.559.10">
    <property type="entry name" value="Chloramphenicol acetyltransferase-like domain"/>
    <property type="match status" value="1"/>
</dbReference>
<dbReference type="AlphaFoldDB" id="T2HFW1"/>